<organism evidence="2 3">
    <name type="scientific">Amycolatopsis tucumanensis</name>
    <dbReference type="NCBI Taxonomy" id="401106"/>
    <lineage>
        <taxon>Bacteria</taxon>
        <taxon>Bacillati</taxon>
        <taxon>Actinomycetota</taxon>
        <taxon>Actinomycetes</taxon>
        <taxon>Pseudonocardiales</taxon>
        <taxon>Pseudonocardiaceae</taxon>
        <taxon>Amycolatopsis</taxon>
    </lineage>
</organism>
<evidence type="ECO:0000313" key="3">
    <source>
        <dbReference type="Proteomes" id="UP001501624"/>
    </source>
</evidence>
<proteinExistence type="predicted"/>
<accession>A0ABP7IQS3</accession>
<keyword evidence="3" id="KW-1185">Reference proteome</keyword>
<name>A0ABP7IQS3_9PSEU</name>
<feature type="region of interest" description="Disordered" evidence="1">
    <location>
        <begin position="17"/>
        <end position="56"/>
    </location>
</feature>
<reference evidence="3" key="1">
    <citation type="journal article" date="2019" name="Int. J. Syst. Evol. Microbiol.">
        <title>The Global Catalogue of Microorganisms (GCM) 10K type strain sequencing project: providing services to taxonomists for standard genome sequencing and annotation.</title>
        <authorList>
            <consortium name="The Broad Institute Genomics Platform"/>
            <consortium name="The Broad Institute Genome Sequencing Center for Infectious Disease"/>
            <person name="Wu L."/>
            <person name="Ma J."/>
        </authorList>
    </citation>
    <scope>NUCLEOTIDE SEQUENCE [LARGE SCALE GENOMIC DNA]</scope>
    <source>
        <strain evidence="3">JCM 17017</strain>
    </source>
</reference>
<evidence type="ECO:0000313" key="2">
    <source>
        <dbReference type="EMBL" id="GAA3824134.1"/>
    </source>
</evidence>
<feature type="compositionally biased region" description="Basic and acidic residues" evidence="1">
    <location>
        <begin position="39"/>
        <end position="56"/>
    </location>
</feature>
<dbReference type="EMBL" id="BAABCM010000007">
    <property type="protein sequence ID" value="GAA3824134.1"/>
    <property type="molecule type" value="Genomic_DNA"/>
</dbReference>
<sequence>MVRLLLATGAFPLRRKGNGPAAVYEPLPEPVPEGVPGVRAERGRFGRPAELREARR</sequence>
<comment type="caution">
    <text evidence="2">The sequence shown here is derived from an EMBL/GenBank/DDBJ whole genome shotgun (WGS) entry which is preliminary data.</text>
</comment>
<protein>
    <submittedName>
        <fullName evidence="2">Uncharacterized protein</fullName>
    </submittedName>
</protein>
<evidence type="ECO:0000256" key="1">
    <source>
        <dbReference type="SAM" id="MobiDB-lite"/>
    </source>
</evidence>
<gene>
    <name evidence="2" type="ORF">GCM10022380_48710</name>
</gene>
<dbReference type="Proteomes" id="UP001501624">
    <property type="component" value="Unassembled WGS sequence"/>
</dbReference>